<accession>A0ABN3H886</accession>
<evidence type="ECO:0008006" key="3">
    <source>
        <dbReference type="Google" id="ProtNLM"/>
    </source>
</evidence>
<reference evidence="1 2" key="1">
    <citation type="journal article" date="2019" name="Int. J. Syst. Evol. Microbiol.">
        <title>The Global Catalogue of Microorganisms (GCM) 10K type strain sequencing project: providing services to taxonomists for standard genome sequencing and annotation.</title>
        <authorList>
            <consortium name="The Broad Institute Genomics Platform"/>
            <consortium name="The Broad Institute Genome Sequencing Center for Infectious Disease"/>
            <person name="Wu L."/>
            <person name="Ma J."/>
        </authorList>
    </citation>
    <scope>NUCLEOTIDE SEQUENCE [LARGE SCALE GENOMIC DNA]</scope>
    <source>
        <strain evidence="1 2">JCM 4316</strain>
    </source>
</reference>
<dbReference type="Pfam" id="PF06013">
    <property type="entry name" value="WXG100"/>
    <property type="match status" value="1"/>
</dbReference>
<dbReference type="SUPFAM" id="SSF140453">
    <property type="entry name" value="EsxAB dimer-like"/>
    <property type="match status" value="1"/>
</dbReference>
<dbReference type="Gene3D" id="1.10.287.1060">
    <property type="entry name" value="ESAT-6-like"/>
    <property type="match status" value="1"/>
</dbReference>
<evidence type="ECO:0000313" key="2">
    <source>
        <dbReference type="Proteomes" id="UP001500253"/>
    </source>
</evidence>
<proteinExistence type="predicted"/>
<dbReference type="InterPro" id="IPR036689">
    <property type="entry name" value="ESAT-6-like_sf"/>
</dbReference>
<gene>
    <name evidence="1" type="ORF">GCM10010246_78010</name>
</gene>
<keyword evidence="2" id="KW-1185">Reference proteome</keyword>
<organism evidence="1 2">
    <name type="scientific">Streptomyces cuspidosporus</name>
    <dbReference type="NCBI Taxonomy" id="66882"/>
    <lineage>
        <taxon>Bacteria</taxon>
        <taxon>Bacillati</taxon>
        <taxon>Actinomycetota</taxon>
        <taxon>Actinomycetes</taxon>
        <taxon>Kitasatosporales</taxon>
        <taxon>Streptomycetaceae</taxon>
        <taxon>Streptomyces</taxon>
    </lineage>
</organism>
<name>A0ABN3H886_9ACTN</name>
<dbReference type="InterPro" id="IPR010310">
    <property type="entry name" value="T7SS_ESAT-6-like"/>
</dbReference>
<dbReference type="Proteomes" id="UP001500253">
    <property type="component" value="Unassembled WGS sequence"/>
</dbReference>
<comment type="caution">
    <text evidence="1">The sequence shown here is derived from an EMBL/GenBank/DDBJ whole genome shotgun (WGS) entry which is preliminary data.</text>
</comment>
<dbReference type="RefSeq" id="WP_346178988.1">
    <property type="nucleotide sequence ID" value="NZ_BAAASD010000059.1"/>
</dbReference>
<protein>
    <recommendedName>
        <fullName evidence="3">ESAT-6-like protein</fullName>
    </recommendedName>
</protein>
<evidence type="ECO:0000313" key="1">
    <source>
        <dbReference type="EMBL" id="GAA2371975.1"/>
    </source>
</evidence>
<dbReference type="EMBL" id="BAAASD010000059">
    <property type="protein sequence ID" value="GAA2371975.1"/>
    <property type="molecule type" value="Genomic_DNA"/>
</dbReference>
<sequence>MSTLSDELLADYESIQQLANQLRTAAGNVRKEMNDIQAAVKKVTEGWEGEAHQAMLAAEKQFQARADHIQGLVTKVAALVESGKDAYHATDVKASKLFSLGY</sequence>